<dbReference type="Proteomes" id="UP001138997">
    <property type="component" value="Unassembled WGS sequence"/>
</dbReference>
<proteinExistence type="inferred from homology"/>
<evidence type="ECO:0000256" key="2">
    <source>
        <dbReference type="ARBA" id="ARBA00023002"/>
    </source>
</evidence>
<reference evidence="5" key="1">
    <citation type="submission" date="2021-11" db="EMBL/GenBank/DDBJ databases">
        <title>Streptomyces corallinus and Kineosporia corallina sp. nov., two new coral-derived marine actinobacteria.</title>
        <authorList>
            <person name="Buangrab K."/>
            <person name="Sutthacheep M."/>
            <person name="Yeemin T."/>
            <person name="Harunari E."/>
            <person name="Igarashi Y."/>
            <person name="Sripreechasak P."/>
            <person name="Kanchanasin P."/>
            <person name="Tanasupawat S."/>
            <person name="Phongsopitanun W."/>
        </authorList>
    </citation>
    <scope>NUCLEOTIDE SEQUENCE</scope>
    <source>
        <strain evidence="5">JCM 31032</strain>
    </source>
</reference>
<comment type="similarity">
    <text evidence="1 3">Belongs to the short-chain dehydrogenases/reductases (SDR) family.</text>
</comment>
<dbReference type="PANTHER" id="PTHR43391">
    <property type="entry name" value="RETINOL DEHYDROGENASE-RELATED"/>
    <property type="match status" value="1"/>
</dbReference>
<dbReference type="InterPro" id="IPR002347">
    <property type="entry name" value="SDR_fam"/>
</dbReference>
<accession>A0A9X1SSX0</accession>
<evidence type="ECO:0000259" key="4">
    <source>
        <dbReference type="SMART" id="SM00822"/>
    </source>
</evidence>
<dbReference type="InterPro" id="IPR036291">
    <property type="entry name" value="NAD(P)-bd_dom_sf"/>
</dbReference>
<dbReference type="InterPro" id="IPR057326">
    <property type="entry name" value="KR_dom"/>
</dbReference>
<protein>
    <submittedName>
        <fullName evidence="5">SDR family oxidoreductase</fullName>
    </submittedName>
</protein>
<dbReference type="AlphaFoldDB" id="A0A9X1SSX0"/>
<dbReference type="GO" id="GO:0016491">
    <property type="term" value="F:oxidoreductase activity"/>
    <property type="evidence" value="ECO:0007669"/>
    <property type="project" value="UniProtKB-KW"/>
</dbReference>
<dbReference type="NCBIfam" id="NF006119">
    <property type="entry name" value="PRK08264.1-5"/>
    <property type="match status" value="1"/>
</dbReference>
<dbReference type="SUPFAM" id="SSF51735">
    <property type="entry name" value="NAD(P)-binding Rossmann-fold domains"/>
    <property type="match status" value="1"/>
</dbReference>
<sequence length="233" mass="23986">MTTVNAAVALVTGGQRGLGRAFAQALLEQGAAKVYVTARQPRPEQDPRLVPLPLDVTDEASILRLGESAPDVNIVVNNAGLGAHGPLTEASLDQARAVFETNVFGPLRVAQVFAPILASNGGGALVDVHSVLSWLGSNGSFGVYGASKAAFWSLTNSLRPELGKSGTHVLGVHLGFADTDMAAGLDVPKNDPADVARGMVEALVAGESEYLADDVSRMAKTLLAGPPEALAIV</sequence>
<evidence type="ECO:0000313" key="5">
    <source>
        <dbReference type="EMBL" id="MCD5311157.1"/>
    </source>
</evidence>
<keyword evidence="6" id="KW-1185">Reference proteome</keyword>
<dbReference type="Gene3D" id="3.40.50.720">
    <property type="entry name" value="NAD(P)-binding Rossmann-like Domain"/>
    <property type="match status" value="1"/>
</dbReference>
<dbReference type="PRINTS" id="PR00080">
    <property type="entry name" value="SDRFAMILY"/>
</dbReference>
<organism evidence="5 6">
    <name type="scientific">Kineosporia babensis</name>
    <dbReference type="NCBI Taxonomy" id="499548"/>
    <lineage>
        <taxon>Bacteria</taxon>
        <taxon>Bacillati</taxon>
        <taxon>Actinomycetota</taxon>
        <taxon>Actinomycetes</taxon>
        <taxon>Kineosporiales</taxon>
        <taxon>Kineosporiaceae</taxon>
        <taxon>Kineosporia</taxon>
    </lineage>
</organism>
<evidence type="ECO:0000313" key="6">
    <source>
        <dbReference type="Proteomes" id="UP001138997"/>
    </source>
</evidence>
<evidence type="ECO:0000256" key="1">
    <source>
        <dbReference type="ARBA" id="ARBA00006484"/>
    </source>
</evidence>
<dbReference type="RefSeq" id="WP_231440335.1">
    <property type="nucleotide sequence ID" value="NZ_JAJOMB010000004.1"/>
</dbReference>
<keyword evidence="2" id="KW-0560">Oxidoreductase</keyword>
<gene>
    <name evidence="5" type="ORF">LR394_09630</name>
</gene>
<dbReference type="PRINTS" id="PR00081">
    <property type="entry name" value="GDHRDH"/>
</dbReference>
<dbReference type="EMBL" id="JAJOMB010000004">
    <property type="protein sequence ID" value="MCD5311157.1"/>
    <property type="molecule type" value="Genomic_DNA"/>
</dbReference>
<dbReference type="Pfam" id="PF00106">
    <property type="entry name" value="adh_short"/>
    <property type="match status" value="1"/>
</dbReference>
<name>A0A9X1SSX0_9ACTN</name>
<comment type="caution">
    <text evidence="5">The sequence shown here is derived from an EMBL/GenBank/DDBJ whole genome shotgun (WGS) entry which is preliminary data.</text>
</comment>
<dbReference type="SMART" id="SM00822">
    <property type="entry name" value="PKS_KR"/>
    <property type="match status" value="1"/>
</dbReference>
<dbReference type="GO" id="GO:0005829">
    <property type="term" value="C:cytosol"/>
    <property type="evidence" value="ECO:0007669"/>
    <property type="project" value="TreeGrafter"/>
</dbReference>
<feature type="domain" description="Ketoreductase" evidence="4">
    <location>
        <begin position="7"/>
        <end position="147"/>
    </location>
</feature>
<dbReference type="PANTHER" id="PTHR43391:SF91">
    <property type="entry name" value="OS04G0390700 PROTEIN"/>
    <property type="match status" value="1"/>
</dbReference>
<evidence type="ECO:0000256" key="3">
    <source>
        <dbReference type="RuleBase" id="RU000363"/>
    </source>
</evidence>